<accession>A0A9Q5I0H0</accession>
<keyword evidence="2" id="KW-1185">Reference proteome</keyword>
<evidence type="ECO:0000313" key="1">
    <source>
        <dbReference type="EMBL" id="OCB89286.1"/>
    </source>
</evidence>
<dbReference type="AlphaFoldDB" id="A0A9Q5I0H0"/>
<reference evidence="1" key="1">
    <citation type="submission" date="2016-06" db="EMBL/GenBank/DDBJ databases">
        <title>Draft Genome sequence of the fungus Inonotus baumii.</title>
        <authorList>
            <person name="Zhu H."/>
            <person name="Lin W."/>
        </authorList>
    </citation>
    <scope>NUCLEOTIDE SEQUENCE</scope>
    <source>
        <strain evidence="1">821</strain>
    </source>
</reference>
<evidence type="ECO:0000313" key="2">
    <source>
        <dbReference type="Proteomes" id="UP000757232"/>
    </source>
</evidence>
<comment type="caution">
    <text evidence="1">The sequence shown here is derived from an EMBL/GenBank/DDBJ whole genome shotgun (WGS) entry which is preliminary data.</text>
</comment>
<protein>
    <submittedName>
        <fullName evidence="1">Uncharacterized protein</fullName>
    </submittedName>
</protein>
<dbReference type="Proteomes" id="UP000757232">
    <property type="component" value="Unassembled WGS sequence"/>
</dbReference>
<sequence>MLQEQYTLHLPSGETQIYNMSDICSDSDDGQELFNVVDTIIYDGSQMVSFPLTPQRCIAGYANDMFKVAKKRKEETSNLREVILQLESDLHTRLWDQAANVRAVENCVKDELKGELHTELQDQEVKLDAKLDANL</sequence>
<gene>
    <name evidence="1" type="ORF">A7U60_g3542</name>
</gene>
<dbReference type="EMBL" id="LNZH02000159">
    <property type="protein sequence ID" value="OCB89286.1"/>
    <property type="molecule type" value="Genomic_DNA"/>
</dbReference>
<proteinExistence type="predicted"/>
<organism evidence="1 2">
    <name type="scientific">Sanghuangporus baumii</name>
    <name type="common">Phellinus baumii</name>
    <dbReference type="NCBI Taxonomy" id="108892"/>
    <lineage>
        <taxon>Eukaryota</taxon>
        <taxon>Fungi</taxon>
        <taxon>Dikarya</taxon>
        <taxon>Basidiomycota</taxon>
        <taxon>Agaricomycotina</taxon>
        <taxon>Agaricomycetes</taxon>
        <taxon>Hymenochaetales</taxon>
        <taxon>Hymenochaetaceae</taxon>
        <taxon>Sanghuangporus</taxon>
    </lineage>
</organism>
<name>A0A9Q5I0H0_SANBA</name>